<keyword evidence="2 4" id="KW-0808">Transferase</keyword>
<dbReference type="Gene3D" id="3.40.50.2000">
    <property type="entry name" value="Glycogen Phosphorylase B"/>
    <property type="match status" value="1"/>
</dbReference>
<evidence type="ECO:0000256" key="2">
    <source>
        <dbReference type="ARBA" id="ARBA00022679"/>
    </source>
</evidence>
<comment type="caution">
    <text evidence="4">The sequence shown here is derived from an EMBL/GenBank/DDBJ whole genome shotgun (WGS) entry which is preliminary data.</text>
</comment>
<dbReference type="CDD" id="cd03801">
    <property type="entry name" value="GT4_PimA-like"/>
    <property type="match status" value="1"/>
</dbReference>
<dbReference type="PANTHER" id="PTHR12526">
    <property type="entry name" value="GLYCOSYLTRANSFERASE"/>
    <property type="match status" value="1"/>
</dbReference>
<dbReference type="EMBL" id="SMUW01000029">
    <property type="protein sequence ID" value="TDK47338.1"/>
    <property type="molecule type" value="Genomic_DNA"/>
</dbReference>
<dbReference type="SUPFAM" id="SSF53756">
    <property type="entry name" value="UDP-Glycosyltransferase/glycogen phosphorylase"/>
    <property type="match status" value="1"/>
</dbReference>
<name>A0A4R5V5S9_9BACT</name>
<feature type="domain" description="Glycosyl transferase family 1" evidence="3">
    <location>
        <begin position="198"/>
        <end position="353"/>
    </location>
</feature>
<dbReference type="Pfam" id="PF00534">
    <property type="entry name" value="Glycos_transf_1"/>
    <property type="match status" value="1"/>
</dbReference>
<dbReference type="AlphaFoldDB" id="A0A4R5V5S9"/>
<reference evidence="4 5" key="1">
    <citation type="submission" date="2019-03" db="EMBL/GenBank/DDBJ databases">
        <title>Algoriphagus aquimaris sp. nov., isolated form marine sediment in Pohang, Korea.</title>
        <authorList>
            <person name="Kim J."/>
            <person name="Yoon S.-H."/>
            <person name="Lee S.-S."/>
        </authorList>
    </citation>
    <scope>NUCLEOTIDE SEQUENCE [LARGE SCALE GENOMIC DNA]</scope>
    <source>
        <strain evidence="4 5">F21</strain>
    </source>
</reference>
<protein>
    <submittedName>
        <fullName evidence="4">Glycosyltransferase family 1 protein</fullName>
    </submittedName>
</protein>
<dbReference type="PANTHER" id="PTHR12526:SF629">
    <property type="entry name" value="TEICHURONIC ACID BIOSYNTHESIS GLYCOSYLTRANSFERASE TUAH-RELATED"/>
    <property type="match status" value="1"/>
</dbReference>
<dbReference type="InterPro" id="IPR001296">
    <property type="entry name" value="Glyco_trans_1"/>
</dbReference>
<proteinExistence type="predicted"/>
<gene>
    <name evidence="4" type="ORF">E1898_05595</name>
</gene>
<evidence type="ECO:0000313" key="5">
    <source>
        <dbReference type="Proteomes" id="UP000295438"/>
    </source>
</evidence>
<dbReference type="GO" id="GO:0016757">
    <property type="term" value="F:glycosyltransferase activity"/>
    <property type="evidence" value="ECO:0007669"/>
    <property type="project" value="UniProtKB-KW"/>
</dbReference>
<evidence type="ECO:0000259" key="3">
    <source>
        <dbReference type="Pfam" id="PF00534"/>
    </source>
</evidence>
<sequence length="380" mass="43495">MRFLVVGHVVHKYQNGSYYAYGPYVREMNLWFKYVDKVIIVAPLNKEIDPDPIDLPYKHDQVVFFPVPEFSTQSVKNILSTLFHLPGIFWTVITAMRSADHIHLRCPGNMGLIGALAQFFFRNKNKTAKYAGNWDRSSDQPFSYRLQQKIISSPFLAPKMRVLVYGEWPNETENIVPFFTATYSEREIVPLSNKEINLKKEINLIYVGGLYNGKQPLISAKVLLQLIKKGYSVKLDYFGEGPERKSIEDFRDGNGLENSLFLHGNVKADQVKKAFQEAHFLIFISKSEGWPKVVAESMFWGCLPVTTPVSCVPQMLDFGNRGELVKGHVEEIAERVEHLILAPDLYLQKSQKAAAWSRSYTLERFESEIRSLIYPESLAG</sequence>
<evidence type="ECO:0000256" key="1">
    <source>
        <dbReference type="ARBA" id="ARBA00022676"/>
    </source>
</evidence>
<keyword evidence="1" id="KW-0328">Glycosyltransferase</keyword>
<keyword evidence="5" id="KW-1185">Reference proteome</keyword>
<dbReference type="Proteomes" id="UP000295438">
    <property type="component" value="Unassembled WGS sequence"/>
</dbReference>
<accession>A0A4R5V5S9</accession>
<evidence type="ECO:0000313" key="4">
    <source>
        <dbReference type="EMBL" id="TDK47338.1"/>
    </source>
</evidence>
<dbReference type="RefSeq" id="WP_133390161.1">
    <property type="nucleotide sequence ID" value="NZ_SMUW01000029.1"/>
</dbReference>
<organism evidence="4 5">
    <name type="scientific">Algoriphagus formosus</name>
    <dbReference type="NCBI Taxonomy" id="2007308"/>
    <lineage>
        <taxon>Bacteria</taxon>
        <taxon>Pseudomonadati</taxon>
        <taxon>Bacteroidota</taxon>
        <taxon>Cytophagia</taxon>
        <taxon>Cytophagales</taxon>
        <taxon>Cyclobacteriaceae</taxon>
        <taxon>Algoriphagus</taxon>
    </lineage>
</organism>